<comment type="caution">
    <text evidence="10">The sequence shown here is derived from an EMBL/GenBank/DDBJ whole genome shotgun (WGS) entry which is preliminary data.</text>
</comment>
<dbReference type="GO" id="GO:0016020">
    <property type="term" value="C:membrane"/>
    <property type="evidence" value="ECO:0007669"/>
    <property type="project" value="InterPro"/>
</dbReference>
<sequence>MLELDGVSVRLGDRSILDDLDLVLARGERLAILGPSGCGKSTLLKVIAGLVPPECGDVRYDGLSLCHTATEDRHFALMFQEFALFPHLNVLDNVAFGLCARGVRRRTARRTAQSMLESLGLAHHAGSRVWSLSGGEQQRVALGRSLVTRPRVMLLDEPFSSLDAHLRKALQEECIARLSAENTATILVTHDRHEAFSMAHRVAVMHQGRFVQVGAPEALMAAPATPWLARFLGFENVDEDRAIPDEAFLLGDAYPRATIRSVTWGVGQVLLEVQSESAGFYRVRISARELGVLGIRPDQGGQIGLAIDFSKVIHFC</sequence>
<accession>A0A918U8T4</accession>
<feature type="domain" description="ABC transporter" evidence="9">
    <location>
        <begin position="2"/>
        <end position="232"/>
    </location>
</feature>
<dbReference type="InterPro" id="IPR003439">
    <property type="entry name" value="ABC_transporter-like_ATP-bd"/>
</dbReference>
<dbReference type="InterPro" id="IPR050093">
    <property type="entry name" value="ABC_SmlMolc_Importer"/>
</dbReference>
<gene>
    <name evidence="10" type="ORF">GCM10011289_11970</name>
</gene>
<proteinExistence type="predicted"/>
<dbReference type="InterPro" id="IPR015853">
    <property type="entry name" value="ABC_transpr_FbpC"/>
</dbReference>
<reference evidence="10" key="1">
    <citation type="journal article" date="2014" name="Int. J. Syst. Evol. Microbiol.">
        <title>Complete genome sequence of Corynebacterium casei LMG S-19264T (=DSM 44701T), isolated from a smear-ripened cheese.</title>
        <authorList>
            <consortium name="US DOE Joint Genome Institute (JGI-PGF)"/>
            <person name="Walter F."/>
            <person name="Albersmeier A."/>
            <person name="Kalinowski J."/>
            <person name="Ruckert C."/>
        </authorList>
    </citation>
    <scope>NUCLEOTIDE SEQUENCE</scope>
    <source>
        <strain evidence="10">KCTC 32182</strain>
    </source>
</reference>
<keyword evidence="3" id="KW-0410">Iron transport</keyword>
<evidence type="ECO:0000313" key="11">
    <source>
        <dbReference type="Proteomes" id="UP000645257"/>
    </source>
</evidence>
<dbReference type="PANTHER" id="PTHR42781">
    <property type="entry name" value="SPERMIDINE/PUTRESCINE IMPORT ATP-BINDING PROTEIN POTA"/>
    <property type="match status" value="1"/>
</dbReference>
<evidence type="ECO:0000259" key="9">
    <source>
        <dbReference type="PROSITE" id="PS50893"/>
    </source>
</evidence>
<keyword evidence="5 10" id="KW-0067">ATP-binding</keyword>
<dbReference type="PROSITE" id="PS00211">
    <property type="entry name" value="ABC_TRANSPORTER_1"/>
    <property type="match status" value="1"/>
</dbReference>
<keyword evidence="2" id="KW-1003">Cell membrane</keyword>
<dbReference type="GO" id="GO:0005524">
    <property type="term" value="F:ATP binding"/>
    <property type="evidence" value="ECO:0007669"/>
    <property type="project" value="UniProtKB-KW"/>
</dbReference>
<evidence type="ECO:0000256" key="5">
    <source>
        <dbReference type="ARBA" id="ARBA00022840"/>
    </source>
</evidence>
<evidence type="ECO:0000256" key="6">
    <source>
        <dbReference type="ARBA" id="ARBA00023004"/>
    </source>
</evidence>
<dbReference type="InterPro" id="IPR017871">
    <property type="entry name" value="ABC_transporter-like_CS"/>
</dbReference>
<evidence type="ECO:0000256" key="7">
    <source>
        <dbReference type="ARBA" id="ARBA00023065"/>
    </source>
</evidence>
<dbReference type="GO" id="GO:0016887">
    <property type="term" value="F:ATP hydrolysis activity"/>
    <property type="evidence" value="ECO:0007669"/>
    <property type="project" value="InterPro"/>
</dbReference>
<dbReference type="InterPro" id="IPR003593">
    <property type="entry name" value="AAA+_ATPase"/>
</dbReference>
<organism evidence="10 11">
    <name type="scientific">Paludibacterium paludis</name>
    <dbReference type="NCBI Taxonomy" id="1225769"/>
    <lineage>
        <taxon>Bacteria</taxon>
        <taxon>Pseudomonadati</taxon>
        <taxon>Pseudomonadota</taxon>
        <taxon>Betaproteobacteria</taxon>
        <taxon>Neisseriales</taxon>
        <taxon>Chromobacteriaceae</taxon>
        <taxon>Paludibacterium</taxon>
    </lineage>
</organism>
<keyword evidence="7" id="KW-0406">Ion transport</keyword>
<evidence type="ECO:0000256" key="8">
    <source>
        <dbReference type="ARBA" id="ARBA00023136"/>
    </source>
</evidence>
<dbReference type="PROSITE" id="PS50893">
    <property type="entry name" value="ABC_TRANSPORTER_2"/>
    <property type="match status" value="1"/>
</dbReference>
<dbReference type="EMBL" id="BMYX01000005">
    <property type="protein sequence ID" value="GGY10788.1"/>
    <property type="molecule type" value="Genomic_DNA"/>
</dbReference>
<evidence type="ECO:0000256" key="3">
    <source>
        <dbReference type="ARBA" id="ARBA00022496"/>
    </source>
</evidence>
<dbReference type="FunFam" id="3.40.50.300:FF:000425">
    <property type="entry name" value="Probable ABC transporter, ATP-binding subunit"/>
    <property type="match status" value="1"/>
</dbReference>
<dbReference type="GO" id="GO:0015697">
    <property type="term" value="P:quaternary ammonium group transport"/>
    <property type="evidence" value="ECO:0007669"/>
    <property type="project" value="UniProtKB-ARBA"/>
</dbReference>
<evidence type="ECO:0000313" key="10">
    <source>
        <dbReference type="EMBL" id="GGY10788.1"/>
    </source>
</evidence>
<dbReference type="AlphaFoldDB" id="A0A918U8T4"/>
<keyword evidence="8" id="KW-0472">Membrane</keyword>
<evidence type="ECO:0000256" key="2">
    <source>
        <dbReference type="ARBA" id="ARBA00022475"/>
    </source>
</evidence>
<evidence type="ECO:0000256" key="1">
    <source>
        <dbReference type="ARBA" id="ARBA00022448"/>
    </source>
</evidence>
<dbReference type="Gene3D" id="3.40.50.300">
    <property type="entry name" value="P-loop containing nucleotide triphosphate hydrolases"/>
    <property type="match status" value="1"/>
</dbReference>
<dbReference type="RefSeq" id="WP_189532264.1">
    <property type="nucleotide sequence ID" value="NZ_BMYX01000005.1"/>
</dbReference>
<evidence type="ECO:0000256" key="4">
    <source>
        <dbReference type="ARBA" id="ARBA00022741"/>
    </source>
</evidence>
<keyword evidence="4" id="KW-0547">Nucleotide-binding</keyword>
<keyword evidence="1" id="KW-0813">Transport</keyword>
<dbReference type="SUPFAM" id="SSF52540">
    <property type="entry name" value="P-loop containing nucleoside triphosphate hydrolases"/>
    <property type="match status" value="1"/>
</dbReference>
<dbReference type="InterPro" id="IPR027417">
    <property type="entry name" value="P-loop_NTPase"/>
</dbReference>
<dbReference type="Pfam" id="PF00005">
    <property type="entry name" value="ABC_tran"/>
    <property type="match status" value="1"/>
</dbReference>
<reference evidence="10" key="2">
    <citation type="submission" date="2020-09" db="EMBL/GenBank/DDBJ databases">
        <authorList>
            <person name="Sun Q."/>
            <person name="Kim S."/>
        </authorList>
    </citation>
    <scope>NUCLEOTIDE SEQUENCE</scope>
    <source>
        <strain evidence="10">KCTC 32182</strain>
    </source>
</reference>
<dbReference type="GO" id="GO:0015408">
    <property type="term" value="F:ABC-type ferric iron transporter activity"/>
    <property type="evidence" value="ECO:0007669"/>
    <property type="project" value="InterPro"/>
</dbReference>
<keyword evidence="6" id="KW-0408">Iron</keyword>
<dbReference type="PANTHER" id="PTHR42781:SF4">
    <property type="entry name" value="SPERMIDINE_PUTRESCINE IMPORT ATP-BINDING PROTEIN POTA"/>
    <property type="match status" value="1"/>
</dbReference>
<dbReference type="Proteomes" id="UP000645257">
    <property type="component" value="Unassembled WGS sequence"/>
</dbReference>
<dbReference type="CDD" id="cd03259">
    <property type="entry name" value="ABC_Carb_Solutes_like"/>
    <property type="match status" value="1"/>
</dbReference>
<name>A0A918U8T4_9NEIS</name>
<dbReference type="SMART" id="SM00382">
    <property type="entry name" value="AAA"/>
    <property type="match status" value="1"/>
</dbReference>
<protein>
    <submittedName>
        <fullName evidence="10">ABC transporter ATP-binding protein</fullName>
    </submittedName>
</protein>
<keyword evidence="11" id="KW-1185">Reference proteome</keyword>